<accession>A0ABX8V6Q4</accession>
<dbReference type="Proteomes" id="UP000825381">
    <property type="component" value="Chromosome"/>
</dbReference>
<dbReference type="EMBL" id="CP080429">
    <property type="protein sequence ID" value="QYJ68177.1"/>
    <property type="molecule type" value="Genomic_DNA"/>
</dbReference>
<proteinExistence type="predicted"/>
<name>A0ABX8V6Q4_9FLAO</name>
<dbReference type="InterPro" id="IPR025348">
    <property type="entry name" value="DUF4252"/>
</dbReference>
<dbReference type="RefSeq" id="WP_220640521.1">
    <property type="nucleotide sequence ID" value="NZ_CP080429.1"/>
</dbReference>
<gene>
    <name evidence="1" type="ORF">K1I41_11715</name>
</gene>
<evidence type="ECO:0000313" key="1">
    <source>
        <dbReference type="EMBL" id="QYJ68177.1"/>
    </source>
</evidence>
<dbReference type="Pfam" id="PF14060">
    <property type="entry name" value="DUF4252"/>
    <property type="match status" value="1"/>
</dbReference>
<organism evidence="1 2">
    <name type="scientific">Flavobacterium litorale</name>
    <dbReference type="NCBI Taxonomy" id="2856519"/>
    <lineage>
        <taxon>Bacteria</taxon>
        <taxon>Pseudomonadati</taxon>
        <taxon>Bacteroidota</taxon>
        <taxon>Flavobacteriia</taxon>
        <taxon>Flavobacteriales</taxon>
        <taxon>Flavobacteriaceae</taxon>
        <taxon>Flavobacterium</taxon>
    </lineage>
</organism>
<sequence length="178" mass="20022">MKKIFFTAGILLLLLASCTNEPSLQKYFVEKSKTKNFVALDIAPNFVNTDSLTLTDGEKEALQSLEKLNILIFKTDSLDNGMYATERSNINTLLKDERYEQLMRFGSNKDGVAIYAVGEDDAIDEFVLFAHQQNNGFGVVRLLGDDMDIGNVMDMVMLIQKGNLNLDQLKPLQTMIKK</sequence>
<protein>
    <submittedName>
        <fullName evidence="1">DUF4252 domain-containing protein</fullName>
    </submittedName>
</protein>
<keyword evidence="2" id="KW-1185">Reference proteome</keyword>
<reference evidence="1 2" key="1">
    <citation type="submission" date="2021-07" db="EMBL/GenBank/DDBJ databases">
        <title>Flavobacterium WSW3-B6 sp.nov, isolated from seaweed.</title>
        <authorList>
            <person name="Muhammad N."/>
            <person name="Ho H."/>
            <person name="Lee Y.-J."/>
            <person name="Nguyen T."/>
            <person name="Ho J."/>
            <person name="Kim S.-G."/>
        </authorList>
    </citation>
    <scope>NUCLEOTIDE SEQUENCE [LARGE SCALE GENOMIC DNA]</scope>
    <source>
        <strain evidence="1 2">WSW3-B6</strain>
    </source>
</reference>
<evidence type="ECO:0000313" key="2">
    <source>
        <dbReference type="Proteomes" id="UP000825381"/>
    </source>
</evidence>
<dbReference type="PROSITE" id="PS51257">
    <property type="entry name" value="PROKAR_LIPOPROTEIN"/>
    <property type="match status" value="1"/>
</dbReference>